<feature type="chain" id="PRO_5004790462" evidence="1">
    <location>
        <begin position="22"/>
        <end position="203"/>
    </location>
</feature>
<dbReference type="Pfam" id="PF03843">
    <property type="entry name" value="Slp"/>
    <property type="match status" value="1"/>
</dbReference>
<evidence type="ECO:0000313" key="3">
    <source>
        <dbReference type="Proteomes" id="UP000019025"/>
    </source>
</evidence>
<evidence type="ECO:0000256" key="1">
    <source>
        <dbReference type="SAM" id="SignalP"/>
    </source>
</evidence>
<organism evidence="2 3">
    <name type="scientific">Candidatus Sodalis pierantonii str. SOPE</name>
    <dbReference type="NCBI Taxonomy" id="2342"/>
    <lineage>
        <taxon>Bacteria</taxon>
        <taxon>Pseudomonadati</taxon>
        <taxon>Pseudomonadota</taxon>
        <taxon>Gammaproteobacteria</taxon>
        <taxon>Enterobacterales</taxon>
        <taxon>Bruguierivoracaceae</taxon>
        <taxon>Sodalis</taxon>
    </lineage>
</organism>
<dbReference type="STRING" id="2342.SOPEG_1665"/>
<name>W0HMM9_9GAMM</name>
<dbReference type="Proteomes" id="UP000019025">
    <property type="component" value="Chromosome"/>
</dbReference>
<dbReference type="eggNOG" id="COG3065">
    <property type="taxonomic scope" value="Bacteria"/>
</dbReference>
<dbReference type="PIRSF" id="PIRSF004982">
    <property type="entry name" value="SlP"/>
    <property type="match status" value="1"/>
</dbReference>
<feature type="signal peptide" evidence="1">
    <location>
        <begin position="1"/>
        <end position="21"/>
    </location>
</feature>
<evidence type="ECO:0000313" key="2">
    <source>
        <dbReference type="EMBL" id="AHF73762.1"/>
    </source>
</evidence>
<gene>
    <name evidence="2" type="primary">yeaY</name>
    <name evidence="2" type="ORF">SOPEG_1665</name>
</gene>
<keyword evidence="3" id="KW-1185">Reference proteome</keyword>
<dbReference type="HOGENOM" id="CLU_100924_0_0_6"/>
<sequence>MFSHQASPVSLRRLMPVAFLAAMLTLTGCVTVPEAIRGTTPTPQDDLVRVMNAPQLYIGQEGRFGGKVVKVTNETDRTRLEIATVPLDDGAVPLMHQPSPGRIIAQISGFVEPSDLKGQWITVVGPITGTEKGHIDKADYTYMVMQVNGYKRWRIVREVSAPMGPPLGPWGWDYRYGSPWGPGYGPAWGAYYGDTRVDTVLVD</sequence>
<dbReference type="AlphaFoldDB" id="W0HMM9"/>
<proteinExistence type="predicted"/>
<dbReference type="KEGG" id="pes:SOPEG_1665"/>
<dbReference type="PANTHER" id="PTHR37530">
    <property type="entry name" value="OUTER MEMBRANE PROTEIN SLP"/>
    <property type="match status" value="1"/>
</dbReference>
<dbReference type="NCBIfam" id="TIGR00752">
    <property type="entry name" value="slp"/>
    <property type="match status" value="1"/>
</dbReference>
<dbReference type="PANTHER" id="PTHR37530:SF1">
    <property type="entry name" value="OUTER MEMBRANE PROTEIN SLP"/>
    <property type="match status" value="1"/>
</dbReference>
<dbReference type="GO" id="GO:0019867">
    <property type="term" value="C:outer membrane"/>
    <property type="evidence" value="ECO:0007669"/>
    <property type="project" value="InterPro"/>
</dbReference>
<dbReference type="EMBL" id="CP006568">
    <property type="protein sequence ID" value="AHF73762.1"/>
    <property type="molecule type" value="Genomic_DNA"/>
</dbReference>
<keyword evidence="2" id="KW-0449">Lipoprotein</keyword>
<dbReference type="InterPro" id="IPR004658">
    <property type="entry name" value="OMP_Slp"/>
</dbReference>
<reference evidence="2 3" key="1">
    <citation type="journal article" date="2014" name="Genome Biol. Evol.">
        <title>Genome degeneration and adaptation in a nascent stage of symbiosis.</title>
        <authorList>
            <person name="Oakeson K.F."/>
            <person name="Gil R."/>
            <person name="Clayton A.L."/>
            <person name="Dunn D.M."/>
            <person name="von Niederhausern A.C."/>
            <person name="Hamil C."/>
            <person name="Aoyagi A."/>
            <person name="Duval B."/>
            <person name="Baca A."/>
            <person name="Silva F.J."/>
            <person name="Vallier A."/>
            <person name="Jackson D.G."/>
            <person name="Latorre A."/>
            <person name="Weiss R.B."/>
            <person name="Heddi A."/>
            <person name="Moya A."/>
            <person name="Dale C."/>
        </authorList>
    </citation>
    <scope>NUCLEOTIDE SEQUENCE [LARGE SCALE GENOMIC DNA]</scope>
    <source>
        <strain evidence="3">none</strain>
    </source>
</reference>
<dbReference type="PATRIC" id="fig|2342.5.peg.1774"/>
<keyword evidence="1" id="KW-0732">Signal</keyword>
<accession>W0HMM9</accession>
<protein>
    <submittedName>
        <fullName evidence="2">Starvation lipoprotein Slp-like protein</fullName>
    </submittedName>
</protein>
<dbReference type="RefSeq" id="WP_051419568.1">
    <property type="nucleotide sequence ID" value="NZ_CP006568.1"/>
</dbReference>